<proteinExistence type="predicted"/>
<dbReference type="EMBL" id="CZCU02000148">
    <property type="protein sequence ID" value="VXD21096.1"/>
    <property type="molecule type" value="Genomic_DNA"/>
</dbReference>
<sequence length="40" mass="4488">MQKKIPFFPAYAILKNEEVAFNGIDHLRKGKRSGGKALTL</sequence>
<gene>
    <name evidence="1" type="ORF">PL8927_710047</name>
</gene>
<evidence type="ECO:0000313" key="1">
    <source>
        <dbReference type="EMBL" id="VXD21096.1"/>
    </source>
</evidence>
<keyword evidence="2" id="KW-1185">Reference proteome</keyword>
<reference evidence="1" key="1">
    <citation type="submission" date="2019-10" db="EMBL/GenBank/DDBJ databases">
        <authorList>
            <consortium name="Genoscope - CEA"/>
            <person name="William W."/>
        </authorList>
    </citation>
    <scope>NUCLEOTIDE SEQUENCE [LARGE SCALE GENOMIC DNA]</scope>
    <source>
        <strain evidence="1">BBR_PRJEB10992</strain>
    </source>
</reference>
<dbReference type="AlphaFoldDB" id="A0A7Z9BXP9"/>
<name>A0A7Z9BXP9_9CYAN</name>
<protein>
    <submittedName>
        <fullName evidence="1">Uncharacterized protein</fullName>
    </submittedName>
</protein>
<comment type="caution">
    <text evidence="1">The sequence shown here is derived from an EMBL/GenBank/DDBJ whole genome shotgun (WGS) entry which is preliminary data.</text>
</comment>
<evidence type="ECO:0000313" key="2">
    <source>
        <dbReference type="Proteomes" id="UP000184550"/>
    </source>
</evidence>
<dbReference type="Proteomes" id="UP000184550">
    <property type="component" value="Unassembled WGS sequence"/>
</dbReference>
<accession>A0A7Z9BXP9</accession>
<organism evidence="1 2">
    <name type="scientific">Planktothrix serta PCC 8927</name>
    <dbReference type="NCBI Taxonomy" id="671068"/>
    <lineage>
        <taxon>Bacteria</taxon>
        <taxon>Bacillati</taxon>
        <taxon>Cyanobacteriota</taxon>
        <taxon>Cyanophyceae</taxon>
        <taxon>Oscillatoriophycideae</taxon>
        <taxon>Oscillatoriales</taxon>
        <taxon>Microcoleaceae</taxon>
        <taxon>Planktothrix</taxon>
    </lineage>
</organism>